<name>A0A1M4WF01_9BACT</name>
<accession>A0A1M4WF01</accession>
<sequence length="33" mass="4102">MENDFIDLKMLFQNKDFRLICTDIHFKNLVKDR</sequence>
<protein>
    <submittedName>
        <fullName evidence="1">Uncharacterized protein</fullName>
    </submittedName>
</protein>
<dbReference type="AlphaFoldDB" id="A0A1M4WF01"/>
<dbReference type="Proteomes" id="UP000184164">
    <property type="component" value="Unassembled WGS sequence"/>
</dbReference>
<proteinExistence type="predicted"/>
<organism evidence="1 2">
    <name type="scientific">Mariniphaga anaerophila</name>
    <dbReference type="NCBI Taxonomy" id="1484053"/>
    <lineage>
        <taxon>Bacteria</taxon>
        <taxon>Pseudomonadati</taxon>
        <taxon>Bacteroidota</taxon>
        <taxon>Bacteroidia</taxon>
        <taxon>Marinilabiliales</taxon>
        <taxon>Prolixibacteraceae</taxon>
        <taxon>Mariniphaga</taxon>
    </lineage>
</organism>
<keyword evidence="2" id="KW-1185">Reference proteome</keyword>
<reference evidence="1 2" key="1">
    <citation type="submission" date="2016-11" db="EMBL/GenBank/DDBJ databases">
        <authorList>
            <person name="Jaros S."/>
            <person name="Januszkiewicz K."/>
            <person name="Wedrychowicz H."/>
        </authorList>
    </citation>
    <scope>NUCLEOTIDE SEQUENCE [LARGE SCALE GENOMIC DNA]</scope>
    <source>
        <strain evidence="1 2">DSM 26910</strain>
    </source>
</reference>
<evidence type="ECO:0000313" key="2">
    <source>
        <dbReference type="Proteomes" id="UP000184164"/>
    </source>
</evidence>
<evidence type="ECO:0000313" key="1">
    <source>
        <dbReference type="EMBL" id="SHE79806.1"/>
    </source>
</evidence>
<gene>
    <name evidence="1" type="ORF">SAMN05444274_102427</name>
</gene>
<dbReference type="EMBL" id="FQUM01000002">
    <property type="protein sequence ID" value="SHE79806.1"/>
    <property type="molecule type" value="Genomic_DNA"/>
</dbReference>